<dbReference type="InterPro" id="IPR052728">
    <property type="entry name" value="O2_lipid_transport_reg"/>
</dbReference>
<keyword evidence="1" id="KW-1133">Transmembrane helix</keyword>
<dbReference type="PANTHER" id="PTHR11161">
    <property type="entry name" value="O-ACYLTRANSFERASE"/>
    <property type="match status" value="1"/>
</dbReference>
<dbReference type="SMART" id="SM00703">
    <property type="entry name" value="NRF"/>
    <property type="match status" value="1"/>
</dbReference>
<evidence type="ECO:0000256" key="2">
    <source>
        <dbReference type="SAM" id="SignalP"/>
    </source>
</evidence>
<keyword evidence="1" id="KW-0472">Membrane</keyword>
<keyword evidence="2" id="KW-0732">Signal</keyword>
<evidence type="ECO:0000313" key="4">
    <source>
        <dbReference type="EMBL" id="CAG6768863.1"/>
    </source>
</evidence>
<feature type="transmembrane region" description="Helical" evidence="1">
    <location>
        <begin position="701"/>
        <end position="721"/>
    </location>
</feature>
<feature type="transmembrane region" description="Helical" evidence="1">
    <location>
        <begin position="587"/>
        <end position="608"/>
    </location>
</feature>
<sequence length="948" mass="107734">MKFPLHPLFVFSLFIFISCENLTNFKFQTDPLKFQVKNSPRNNTDIVPQSIEATEEDFDATLNDTLGYLDPLITDKTKDFDWKNPKFKAFKFDNHKNDNTSLEKLLSILTPLINLTRFDNDTKAFEWSDEELDVDQDLLSDEDEDLGDIDLKIGSYIQKINPTNPKGKSLENHPATEKEILKPSANLTQTVSKQSEVQANVSEVVGSSSNVVNSYSDDSDEIMLGEASTLHTYRVPREASEIPRESSSPFKGTSSVIPPEPFVSRRFSVNSLRELMDFYEPLRLPGLEELDISPACKKDISVYVEALNSRIPWALKMLDASGHYGGSYYNGNTYWLGSHTLCDRIPKHSSRIPFKLGFYTARADFRFASLEPRERRQYVGVCLPFSCLESDVSEILQHSSEEGPASSERSIAISHVRSPHSYYNMLRDPLVWSLGVVTLVVLILLAAGTFLDIYLNYQDNLDLKGSKKRIFDSYNYSISKDGLPSNEMKLDVSSNDSSGGTVLETGKIIARDLLTEMLLSFSIIKNMKQICDQSVGIDTIPTVHGFRALSMAWVILGHTCIIAFKYADNMEYRHIVEEEFIFQAVNNATFSVDTFFFISGLLVSFLYFRTVAKIDVHKVTKTTGLPSDCLEFVGLVGYRFFRLTFPYLYVLLINLVSMKYFYHNSVFEPPADDHINCAKYWWRNILYINTMFPVQDMCMLWSWYLADDTQFYMLSLVLLILAVKRFKVAAISLGVFLVLSWVTTMHIAYTNNHMPNYDDPLTLFDKIYDKPWTRLGPYLIGISVGWFLYKTNCTMKMNKLTVVTGWFLSISMLSLMVFGVYGTSLHPLIAAAYSALSHSLWALALAFIVIACSTGYGGFVNTLLSNKYLIPFSRVTYCAYLVHPLVMRAMVMTRDAPVHLGKDIVVTLFIGQLVTSYLISFFVSLAFEAPMVTMLKIISPTKRRRRLQ</sequence>
<feature type="transmembrane region" description="Helical" evidence="1">
    <location>
        <begin position="548"/>
        <end position="567"/>
    </location>
</feature>
<dbReference type="GO" id="GO:0016747">
    <property type="term" value="F:acyltransferase activity, transferring groups other than amino-acyl groups"/>
    <property type="evidence" value="ECO:0007669"/>
    <property type="project" value="InterPro"/>
</dbReference>
<feature type="transmembrane region" description="Helical" evidence="1">
    <location>
        <begin position="801"/>
        <end position="821"/>
    </location>
</feature>
<reference evidence="4" key="1">
    <citation type="submission" date="2021-05" db="EMBL/GenBank/DDBJ databases">
        <authorList>
            <person name="Alioto T."/>
            <person name="Alioto T."/>
            <person name="Gomez Garrido J."/>
        </authorList>
    </citation>
    <scope>NUCLEOTIDE SEQUENCE</scope>
</reference>
<organism evidence="4">
    <name type="scientific">Cacopsylla melanoneura</name>
    <dbReference type="NCBI Taxonomy" id="428564"/>
    <lineage>
        <taxon>Eukaryota</taxon>
        <taxon>Metazoa</taxon>
        <taxon>Ecdysozoa</taxon>
        <taxon>Arthropoda</taxon>
        <taxon>Hexapoda</taxon>
        <taxon>Insecta</taxon>
        <taxon>Pterygota</taxon>
        <taxon>Neoptera</taxon>
        <taxon>Paraneoptera</taxon>
        <taxon>Hemiptera</taxon>
        <taxon>Sternorrhyncha</taxon>
        <taxon>Psylloidea</taxon>
        <taxon>Psyllidae</taxon>
        <taxon>Psyllinae</taxon>
        <taxon>Cacopsylla</taxon>
    </lineage>
</organism>
<dbReference type="EMBL" id="HBUF01577537">
    <property type="protein sequence ID" value="CAG6768863.1"/>
    <property type="molecule type" value="Transcribed_RNA"/>
</dbReference>
<evidence type="ECO:0000256" key="1">
    <source>
        <dbReference type="SAM" id="Phobius"/>
    </source>
</evidence>
<dbReference type="AlphaFoldDB" id="A0A8D9ALQ6"/>
<feature type="domain" description="Nose resistant-to-fluoxetine protein N-terminal" evidence="3">
    <location>
        <begin position="293"/>
        <end position="420"/>
    </location>
</feature>
<feature type="transmembrane region" description="Helical" evidence="1">
    <location>
        <begin position="645"/>
        <end position="662"/>
    </location>
</feature>
<feature type="transmembrane region" description="Helical" evidence="1">
    <location>
        <begin position="771"/>
        <end position="789"/>
    </location>
</feature>
<keyword evidence="1" id="KW-0812">Transmembrane</keyword>
<evidence type="ECO:0000259" key="3">
    <source>
        <dbReference type="SMART" id="SM00703"/>
    </source>
</evidence>
<feature type="transmembrane region" description="Helical" evidence="1">
    <location>
        <begin position="728"/>
        <end position="751"/>
    </location>
</feature>
<name>A0A8D9ALQ6_9HEMI</name>
<proteinExistence type="predicted"/>
<dbReference type="PROSITE" id="PS51257">
    <property type="entry name" value="PROKAR_LIPOPROTEIN"/>
    <property type="match status" value="1"/>
</dbReference>
<accession>A0A8D9ALQ6</accession>
<dbReference type="InterPro" id="IPR006621">
    <property type="entry name" value="Nose-resist-to-fluoxetine_N"/>
</dbReference>
<dbReference type="PANTHER" id="PTHR11161:SF72">
    <property type="entry name" value="FI21449P1"/>
    <property type="match status" value="1"/>
</dbReference>
<dbReference type="InterPro" id="IPR002656">
    <property type="entry name" value="Acyl_transf_3_dom"/>
</dbReference>
<dbReference type="Pfam" id="PF20146">
    <property type="entry name" value="NRF"/>
    <property type="match status" value="1"/>
</dbReference>
<feature type="transmembrane region" description="Helical" evidence="1">
    <location>
        <begin position="904"/>
        <end position="927"/>
    </location>
</feature>
<feature type="chain" id="PRO_5034700714" evidence="2">
    <location>
        <begin position="20"/>
        <end position="948"/>
    </location>
</feature>
<dbReference type="Pfam" id="PF01757">
    <property type="entry name" value="Acyl_transf_3"/>
    <property type="match status" value="1"/>
</dbReference>
<feature type="transmembrane region" description="Helical" evidence="1">
    <location>
        <begin position="841"/>
        <end position="863"/>
    </location>
</feature>
<feature type="signal peptide" evidence="2">
    <location>
        <begin position="1"/>
        <end position="19"/>
    </location>
</feature>
<feature type="transmembrane region" description="Helical" evidence="1">
    <location>
        <begin position="430"/>
        <end position="455"/>
    </location>
</feature>
<protein>
    <submittedName>
        <fullName evidence="4">Nose resistant to fluoxetine protein 6</fullName>
    </submittedName>
</protein>
<feature type="transmembrane region" description="Helical" evidence="1">
    <location>
        <begin position="875"/>
        <end position="892"/>
    </location>
</feature>